<dbReference type="PROSITE" id="PS51257">
    <property type="entry name" value="PROKAR_LIPOPROTEIN"/>
    <property type="match status" value="1"/>
</dbReference>
<evidence type="ECO:0000313" key="2">
    <source>
        <dbReference type="EMBL" id="KUM68887.1"/>
    </source>
</evidence>
<keyword evidence="3" id="KW-1185">Reference proteome</keyword>
<evidence type="ECO:0000313" key="3">
    <source>
        <dbReference type="Proteomes" id="UP000054024"/>
    </source>
</evidence>
<dbReference type="OrthoDB" id="3870331at2"/>
<protein>
    <recommendedName>
        <fullName evidence="4">Secreted protein</fullName>
    </recommendedName>
</protein>
<organism evidence="2 3">
    <name type="scientific">Streptomyces curacoi</name>
    <dbReference type="NCBI Taxonomy" id="146536"/>
    <lineage>
        <taxon>Bacteria</taxon>
        <taxon>Bacillati</taxon>
        <taxon>Actinomycetota</taxon>
        <taxon>Actinomycetes</taxon>
        <taxon>Kitasatosporales</taxon>
        <taxon>Streptomycetaceae</taxon>
        <taxon>Streptomyces</taxon>
    </lineage>
</organism>
<accession>A0A117NWS2</accession>
<evidence type="ECO:0008006" key="4">
    <source>
        <dbReference type="Google" id="ProtNLM"/>
    </source>
</evidence>
<evidence type="ECO:0000256" key="1">
    <source>
        <dbReference type="SAM" id="SignalP"/>
    </source>
</evidence>
<name>A0A117NWS2_9ACTN</name>
<dbReference type="AlphaFoldDB" id="A0A117NWS2"/>
<proteinExistence type="predicted"/>
<comment type="caution">
    <text evidence="2">The sequence shown here is derived from an EMBL/GenBank/DDBJ whole genome shotgun (WGS) entry which is preliminary data.</text>
</comment>
<dbReference type="Gene3D" id="1.20.5.300">
    <property type="match status" value="1"/>
</dbReference>
<dbReference type="RefSeq" id="WP_004000930.1">
    <property type="nucleotide sequence ID" value="NZ_KQ947995.1"/>
</dbReference>
<sequence>MATSRRRRSRIAIAAAAIGAVGLTVGLTTGCDAVGKAMDCVQTADAIADSVTELQQAVENASNDPTQLEESLTSIDKNLDQIGDKTDNADVNKAVEDLQKAVTNVRDAVKNGDETPDVSPVTDAAGELTKVCTP</sequence>
<gene>
    <name evidence="2" type="ORF">AQI70_33340</name>
</gene>
<dbReference type="EMBL" id="LMWJ01000030">
    <property type="protein sequence ID" value="KUM68887.1"/>
    <property type="molecule type" value="Genomic_DNA"/>
</dbReference>
<reference evidence="2 3" key="1">
    <citation type="submission" date="2015-10" db="EMBL/GenBank/DDBJ databases">
        <title>Draft genome sequence of Streptomyces curacoi DSM 40107, type strain for the species Streptomyces curacoi.</title>
        <authorList>
            <person name="Ruckert C."/>
            <person name="Winkler A."/>
            <person name="Kalinowski J."/>
            <person name="Kampfer P."/>
            <person name="Glaeser S."/>
        </authorList>
    </citation>
    <scope>NUCLEOTIDE SEQUENCE [LARGE SCALE GENOMIC DNA]</scope>
    <source>
        <strain evidence="2 3">DSM 40107</strain>
    </source>
</reference>
<keyword evidence="1" id="KW-0732">Signal</keyword>
<dbReference type="Proteomes" id="UP000054024">
    <property type="component" value="Unassembled WGS sequence"/>
</dbReference>
<feature type="signal peptide" evidence="1">
    <location>
        <begin position="1"/>
        <end position="26"/>
    </location>
</feature>
<feature type="chain" id="PRO_5038794866" description="Secreted protein" evidence="1">
    <location>
        <begin position="27"/>
        <end position="134"/>
    </location>
</feature>
<dbReference type="STRING" id="146536.AQI70_33340"/>